<evidence type="ECO:0000256" key="1">
    <source>
        <dbReference type="ARBA" id="ARBA00004651"/>
    </source>
</evidence>
<keyword evidence="4 10" id="KW-0812">Transmembrane</keyword>
<feature type="transmembrane region" description="Helical" evidence="10">
    <location>
        <begin position="83"/>
        <end position="105"/>
    </location>
</feature>
<feature type="transmembrane region" description="Helical" evidence="10">
    <location>
        <begin position="151"/>
        <end position="170"/>
    </location>
</feature>
<keyword evidence="7 10" id="KW-0406">Ion transport</keyword>
<evidence type="ECO:0000256" key="9">
    <source>
        <dbReference type="ARBA" id="ARBA00023201"/>
    </source>
</evidence>
<comment type="caution">
    <text evidence="10">Lacks conserved residue(s) required for the propagation of feature annotation.</text>
</comment>
<organism evidence="12 13">
    <name type="scientific">Microbacterium ureisolvens</name>
    <dbReference type="NCBI Taxonomy" id="2781186"/>
    <lineage>
        <taxon>Bacteria</taxon>
        <taxon>Bacillati</taxon>
        <taxon>Actinomycetota</taxon>
        <taxon>Actinomycetes</taxon>
        <taxon>Micrococcales</taxon>
        <taxon>Microbacteriaceae</taxon>
        <taxon>Microbacterium</taxon>
    </lineage>
</organism>
<proteinExistence type="inferred from homology"/>
<keyword evidence="13" id="KW-1185">Reference proteome</keyword>
<evidence type="ECO:0000256" key="10">
    <source>
        <dbReference type="RuleBase" id="RU366002"/>
    </source>
</evidence>
<feature type="transmembrane region" description="Helical" evidence="10">
    <location>
        <begin position="6"/>
        <end position="21"/>
    </location>
</feature>
<feature type="transmembrane region" description="Helical" evidence="10">
    <location>
        <begin position="26"/>
        <end position="43"/>
    </location>
</feature>
<evidence type="ECO:0000313" key="12">
    <source>
        <dbReference type="EMBL" id="MBW9111574.1"/>
    </source>
</evidence>
<evidence type="ECO:0000256" key="7">
    <source>
        <dbReference type="ARBA" id="ARBA00023065"/>
    </source>
</evidence>
<comment type="similarity">
    <text evidence="10">Belongs to the monovalent cation:proton antiporter 1 (CPA1) transporter (TC 2.A.36) family.</text>
</comment>
<dbReference type="Gene3D" id="1.20.1530.20">
    <property type="match status" value="1"/>
</dbReference>
<dbReference type="InterPro" id="IPR018422">
    <property type="entry name" value="Cation/H_exchanger_CPA1"/>
</dbReference>
<feature type="transmembrane region" description="Helical" evidence="10">
    <location>
        <begin position="259"/>
        <end position="281"/>
    </location>
</feature>
<feature type="transmembrane region" description="Helical" evidence="10">
    <location>
        <begin position="176"/>
        <end position="200"/>
    </location>
</feature>
<feature type="transmembrane region" description="Helical" evidence="10">
    <location>
        <begin position="111"/>
        <end position="130"/>
    </location>
</feature>
<gene>
    <name evidence="12" type="ORF">JNB61_17530</name>
</gene>
<dbReference type="PANTHER" id="PTHR10110:SF86">
    <property type="entry name" value="SODIUM_HYDROGEN EXCHANGER 7"/>
    <property type="match status" value="1"/>
</dbReference>
<keyword evidence="9 10" id="KW-0739">Sodium transport</keyword>
<evidence type="ECO:0000256" key="2">
    <source>
        <dbReference type="ARBA" id="ARBA00022448"/>
    </source>
</evidence>
<name>A0ABS7I345_9MICO</name>
<sequence>MNGLEVTVLLGITVLTGAILAPRFRVAMPLLLLVAGLALGFIPEVREIELPPETVLLLFLPVLLFWESMTTSLRSIRRDFRGIFLMSTGLVVASAFAVAGIAYAVGLPWDAALILGAAVAPTDATAVAALGRMLPRRNFMNLKAESLTNDGTALVIYGVAVGVAVGGQYTPLDITGLVLLSYVGGAAAGVAVAGVAYLVMRRLRNTLNLNIALLLVPFTAFLVAELVHASGVLAVVVAGLIIAYINPRISTAASRRQAAWTWPLGSFLLNGSLFVLIGFEVQAVAHEIPGREIGWLAVMTVAVWLVLLVARFVFQTTSVMIIRLLDRRPSQRLRRTTYRARIVSAVAGFRGAVSLAIALSVPLTTSAGEELPGRDEIIFVTAGVIVLTLLVQGPLLPVVVRWARLPDDSALQQELELAERAITGAALTAVTQLAHDHGISEEIRDRLTRDYYEYLERNNERVQAREQAEVDRQIADLDRRIEGTASAAEASATATALLEVPAPLPSPRERDAEYSRLRIAVLDRKREVLYRLRREGAVDDAVVTQIQTRLDVEELRITGVEVLD</sequence>
<feature type="transmembrane region" description="Helical" evidence="10">
    <location>
        <begin position="230"/>
        <end position="247"/>
    </location>
</feature>
<protein>
    <submittedName>
        <fullName evidence="12">Na+/H+ antiporter</fullName>
    </submittedName>
</protein>
<keyword evidence="6 10" id="KW-0915">Sodium</keyword>
<evidence type="ECO:0000259" key="11">
    <source>
        <dbReference type="Pfam" id="PF00999"/>
    </source>
</evidence>
<comment type="caution">
    <text evidence="12">The sequence shown here is derived from an EMBL/GenBank/DDBJ whole genome shotgun (WGS) entry which is preliminary data.</text>
</comment>
<feature type="domain" description="Cation/H+ exchanger transmembrane" evidence="11">
    <location>
        <begin position="12"/>
        <end position="402"/>
    </location>
</feature>
<feature type="transmembrane region" description="Helical" evidence="10">
    <location>
        <begin position="55"/>
        <end position="76"/>
    </location>
</feature>
<dbReference type="InterPro" id="IPR006153">
    <property type="entry name" value="Cation/H_exchanger_TM"/>
</dbReference>
<feature type="transmembrane region" description="Helical" evidence="10">
    <location>
        <begin position="207"/>
        <end position="224"/>
    </location>
</feature>
<dbReference type="Pfam" id="PF00999">
    <property type="entry name" value="Na_H_Exchanger"/>
    <property type="match status" value="1"/>
</dbReference>
<evidence type="ECO:0000256" key="8">
    <source>
        <dbReference type="ARBA" id="ARBA00023136"/>
    </source>
</evidence>
<dbReference type="EMBL" id="JAEUAX010000013">
    <property type="protein sequence ID" value="MBW9111574.1"/>
    <property type="molecule type" value="Genomic_DNA"/>
</dbReference>
<evidence type="ECO:0000256" key="5">
    <source>
        <dbReference type="ARBA" id="ARBA00022989"/>
    </source>
</evidence>
<keyword evidence="10" id="KW-0050">Antiport</keyword>
<evidence type="ECO:0000256" key="4">
    <source>
        <dbReference type="ARBA" id="ARBA00022692"/>
    </source>
</evidence>
<dbReference type="NCBIfam" id="TIGR00831">
    <property type="entry name" value="a_cpa1"/>
    <property type="match status" value="1"/>
</dbReference>
<dbReference type="RefSeq" id="WP_220340474.1">
    <property type="nucleotide sequence ID" value="NZ_JAEUAX010000013.1"/>
</dbReference>
<dbReference type="PANTHER" id="PTHR10110">
    <property type="entry name" value="SODIUM/HYDROGEN EXCHANGER"/>
    <property type="match status" value="1"/>
</dbReference>
<reference evidence="12 13" key="1">
    <citation type="journal article" date="2021" name="MBio">
        <title>Poor Competitiveness of Bradyrhizobium in Pigeon Pea Root Colonization in Indian Soils.</title>
        <authorList>
            <person name="Chalasani D."/>
            <person name="Basu A."/>
            <person name="Pullabhotla S.V.S.R.N."/>
            <person name="Jorrin B."/>
            <person name="Neal A.L."/>
            <person name="Poole P.S."/>
            <person name="Podile A.R."/>
            <person name="Tkacz A."/>
        </authorList>
    </citation>
    <scope>NUCLEOTIDE SEQUENCE [LARGE SCALE GENOMIC DNA]</scope>
    <source>
        <strain evidence="12 13">HU12</strain>
    </source>
</reference>
<feature type="transmembrane region" description="Helical" evidence="10">
    <location>
        <begin position="342"/>
        <end position="365"/>
    </location>
</feature>
<evidence type="ECO:0000256" key="6">
    <source>
        <dbReference type="ARBA" id="ARBA00023053"/>
    </source>
</evidence>
<evidence type="ECO:0000313" key="13">
    <source>
        <dbReference type="Proteomes" id="UP000777440"/>
    </source>
</evidence>
<comment type="subcellular location">
    <subcellularLocation>
        <location evidence="1 10">Cell membrane</location>
        <topology evidence="1 10">Multi-pass membrane protein</topology>
    </subcellularLocation>
</comment>
<evidence type="ECO:0000256" key="3">
    <source>
        <dbReference type="ARBA" id="ARBA00022475"/>
    </source>
</evidence>
<keyword evidence="8 10" id="KW-0472">Membrane</keyword>
<dbReference type="InterPro" id="IPR038770">
    <property type="entry name" value="Na+/solute_symporter_sf"/>
</dbReference>
<comment type="function">
    <text evidence="10">Na(+)/H(+) antiporter that extrudes sodium in exchange for external protons.</text>
</comment>
<dbReference type="InterPro" id="IPR004705">
    <property type="entry name" value="Cation/H_exchanger_CPA1_bac"/>
</dbReference>
<accession>A0ABS7I345</accession>
<feature type="transmembrane region" description="Helical" evidence="10">
    <location>
        <begin position="293"/>
        <end position="322"/>
    </location>
</feature>
<keyword evidence="2 10" id="KW-0813">Transport</keyword>
<keyword evidence="5 10" id="KW-1133">Transmembrane helix</keyword>
<dbReference type="Proteomes" id="UP000777440">
    <property type="component" value="Unassembled WGS sequence"/>
</dbReference>
<keyword evidence="3 10" id="KW-1003">Cell membrane</keyword>
<feature type="transmembrane region" description="Helical" evidence="10">
    <location>
        <begin position="377"/>
        <end position="400"/>
    </location>
</feature>